<name>A0ABW6XKW8_9ACTN</name>
<comment type="caution">
    <text evidence="1">The sequence shown here is derived from an EMBL/GenBank/DDBJ whole genome shotgun (WGS) entry which is preliminary data.</text>
</comment>
<organism evidence="1 2">
    <name type="scientific">Streptomyces flavochromogenes</name>
    <dbReference type="NCBI Taxonomy" id="68199"/>
    <lineage>
        <taxon>Bacteria</taxon>
        <taxon>Bacillati</taxon>
        <taxon>Actinomycetota</taxon>
        <taxon>Actinomycetes</taxon>
        <taxon>Kitasatosporales</taxon>
        <taxon>Streptomycetaceae</taxon>
        <taxon>Streptomyces</taxon>
    </lineage>
</organism>
<reference evidence="1 2" key="1">
    <citation type="submission" date="2024-10" db="EMBL/GenBank/DDBJ databases">
        <title>The Natural Products Discovery Center: Release of the First 8490 Sequenced Strains for Exploring Actinobacteria Biosynthetic Diversity.</title>
        <authorList>
            <person name="Kalkreuter E."/>
            <person name="Kautsar S.A."/>
            <person name="Yang D."/>
            <person name="Bader C.D."/>
            <person name="Teijaro C.N."/>
            <person name="Fluegel L."/>
            <person name="Davis C.M."/>
            <person name="Simpson J.R."/>
            <person name="Lauterbach L."/>
            <person name="Steele A.D."/>
            <person name="Gui C."/>
            <person name="Meng S."/>
            <person name="Li G."/>
            <person name="Viehrig K."/>
            <person name="Ye F."/>
            <person name="Su P."/>
            <person name="Kiefer A.F."/>
            <person name="Nichols A."/>
            <person name="Cepeda A.J."/>
            <person name="Yan W."/>
            <person name="Fan B."/>
            <person name="Jiang Y."/>
            <person name="Adhikari A."/>
            <person name="Zheng C.-J."/>
            <person name="Schuster L."/>
            <person name="Cowan T.M."/>
            <person name="Smanski M.J."/>
            <person name="Chevrette M.G."/>
            <person name="De Carvalho L.P.S."/>
            <person name="Shen B."/>
        </authorList>
    </citation>
    <scope>NUCLEOTIDE SEQUENCE [LARGE SCALE GENOMIC DNA]</scope>
    <source>
        <strain evidence="1 2">NPDC012605</strain>
    </source>
</reference>
<keyword evidence="2" id="KW-1185">Reference proteome</keyword>
<evidence type="ECO:0008006" key="3">
    <source>
        <dbReference type="Google" id="ProtNLM"/>
    </source>
</evidence>
<proteinExistence type="predicted"/>
<dbReference type="EMBL" id="JBIBDZ010000002">
    <property type="protein sequence ID" value="MFF5918136.1"/>
    <property type="molecule type" value="Genomic_DNA"/>
</dbReference>
<gene>
    <name evidence="1" type="ORF">ACFY8C_07315</name>
</gene>
<protein>
    <recommendedName>
        <fullName evidence="3">DUF4367 domain-containing protein</fullName>
    </recommendedName>
</protein>
<evidence type="ECO:0000313" key="2">
    <source>
        <dbReference type="Proteomes" id="UP001602370"/>
    </source>
</evidence>
<dbReference type="Proteomes" id="UP001602370">
    <property type="component" value="Unassembled WGS sequence"/>
</dbReference>
<evidence type="ECO:0000313" key="1">
    <source>
        <dbReference type="EMBL" id="MFF5918136.1"/>
    </source>
</evidence>
<accession>A0ABW6XKW8</accession>
<sequence length="272" mass="29439">MADEGLPDELRELGRRLRVPDVDGESMAERVLAQLLAEQVPTPVPVRRRRDGWASVRDGWASVRGWARARWRALVAGLTGVLIVLVLTPPVRAAVAEWFGFGGVAVRYDPDGRHVPAGGAVPGCPEPVPPAEAGRLAGFEPLIPRALGAPDAMAVTGSAERGRAVISLCWHDGERTVRLDEFPARLDIGFAKQVRTQPEWVDLPDGAQGYWFAAPHLLTFPMTDGTGTAWTHEVRTAGPTLLWTRNGGALTFRLEGIPDREEARRTAESVGG</sequence>
<dbReference type="RefSeq" id="WP_388305695.1">
    <property type="nucleotide sequence ID" value="NZ_JBIBDZ010000002.1"/>
</dbReference>